<reference evidence="2 3" key="1">
    <citation type="submission" date="2018-07" db="EMBL/GenBank/DDBJ databases">
        <title>Genomic Encyclopedia of Type Strains, Phase III (KMG-III): the genomes of soil and plant-associated and newly described type strains.</title>
        <authorList>
            <person name="Whitman W."/>
        </authorList>
    </citation>
    <scope>NUCLEOTIDE SEQUENCE [LARGE SCALE GENOMIC DNA]</scope>
    <source>
        <strain evidence="2 3">31-25a</strain>
    </source>
</reference>
<comment type="caution">
    <text evidence="2">The sequence shown here is derived from an EMBL/GenBank/DDBJ whole genome shotgun (WGS) entry which is preliminary data.</text>
</comment>
<accession>A0A368Z2R3</accession>
<dbReference type="AlphaFoldDB" id="A0A368Z2R3"/>
<evidence type="ECO:0000256" key="1">
    <source>
        <dbReference type="SAM" id="MobiDB-lite"/>
    </source>
</evidence>
<dbReference type="EMBL" id="QPJM01000002">
    <property type="protein sequence ID" value="RCW86078.1"/>
    <property type="molecule type" value="Genomic_DNA"/>
</dbReference>
<sequence length="78" mass="8162">MGTDAVSTGAIDDYVHMNYPSTSERCDASNDGTNISSKSKSQTAQKSTNSISVTAFVKAKVNFILGSIDLAAQKTDVA</sequence>
<dbReference type="Proteomes" id="UP000253324">
    <property type="component" value="Unassembled WGS sequence"/>
</dbReference>
<name>A0A368Z2R3_9HYPH</name>
<organism evidence="2 3">
    <name type="scientific">Phyllobacterium bourgognense</name>
    <dbReference type="NCBI Taxonomy" id="314236"/>
    <lineage>
        <taxon>Bacteria</taxon>
        <taxon>Pseudomonadati</taxon>
        <taxon>Pseudomonadota</taxon>
        <taxon>Alphaproteobacteria</taxon>
        <taxon>Hyphomicrobiales</taxon>
        <taxon>Phyllobacteriaceae</taxon>
        <taxon>Phyllobacterium</taxon>
    </lineage>
</organism>
<proteinExistence type="predicted"/>
<evidence type="ECO:0000313" key="2">
    <source>
        <dbReference type="EMBL" id="RCW86078.1"/>
    </source>
</evidence>
<gene>
    <name evidence="2" type="ORF">C7476_10255</name>
</gene>
<feature type="region of interest" description="Disordered" evidence="1">
    <location>
        <begin position="22"/>
        <end position="48"/>
    </location>
</feature>
<evidence type="ECO:0000313" key="3">
    <source>
        <dbReference type="Proteomes" id="UP000253324"/>
    </source>
</evidence>
<keyword evidence="3" id="KW-1185">Reference proteome</keyword>
<protein>
    <submittedName>
        <fullName evidence="2">Uncharacterized protein</fullName>
    </submittedName>
</protein>
<feature type="compositionally biased region" description="Low complexity" evidence="1">
    <location>
        <begin position="36"/>
        <end position="48"/>
    </location>
</feature>